<protein>
    <recommendedName>
        <fullName evidence="1">FKB95-like N-terminal Kelch domain-containing protein</fullName>
    </recommendedName>
</protein>
<dbReference type="Proteomes" id="UP000428333">
    <property type="component" value="Linkage Group LG04"/>
</dbReference>
<organism evidence="2 3">
    <name type="scientific">Rhododendron williamsianum</name>
    <dbReference type="NCBI Taxonomy" id="262921"/>
    <lineage>
        <taxon>Eukaryota</taxon>
        <taxon>Viridiplantae</taxon>
        <taxon>Streptophyta</taxon>
        <taxon>Embryophyta</taxon>
        <taxon>Tracheophyta</taxon>
        <taxon>Spermatophyta</taxon>
        <taxon>Magnoliopsida</taxon>
        <taxon>eudicotyledons</taxon>
        <taxon>Gunneridae</taxon>
        <taxon>Pentapetalae</taxon>
        <taxon>asterids</taxon>
        <taxon>Ericales</taxon>
        <taxon>Ericaceae</taxon>
        <taxon>Ericoideae</taxon>
        <taxon>Rhodoreae</taxon>
        <taxon>Rhododendron</taxon>
    </lineage>
</organism>
<dbReference type="OrthoDB" id="1029966at2759"/>
<dbReference type="SUPFAM" id="SSF117281">
    <property type="entry name" value="Kelch motif"/>
    <property type="match status" value="1"/>
</dbReference>
<dbReference type="InterPro" id="IPR057499">
    <property type="entry name" value="Kelch_FKB95"/>
</dbReference>
<dbReference type="PANTHER" id="PTHR24414:SF199">
    <property type="entry name" value="F-BOX_KELCH-REPEAT PROTEIN SKIP6-LIKE"/>
    <property type="match status" value="1"/>
</dbReference>
<dbReference type="InterPro" id="IPR015915">
    <property type="entry name" value="Kelch-typ_b-propeller"/>
</dbReference>
<feature type="domain" description="FKB95-like N-terminal Kelch" evidence="1">
    <location>
        <begin position="89"/>
        <end position="295"/>
    </location>
</feature>
<comment type="caution">
    <text evidence="2">The sequence shown here is derived from an EMBL/GenBank/DDBJ whole genome shotgun (WGS) entry which is preliminary data.</text>
</comment>
<dbReference type="PANTHER" id="PTHR24414">
    <property type="entry name" value="F-BOX/KELCH-REPEAT PROTEIN SKIP4"/>
    <property type="match status" value="1"/>
</dbReference>
<name>A0A6A4M231_9ERIC</name>
<gene>
    <name evidence="2" type="ORF">C3L33_06491</name>
</gene>
<dbReference type="Gene3D" id="2.120.10.80">
    <property type="entry name" value="Kelch-type beta propeller"/>
    <property type="match status" value="1"/>
</dbReference>
<keyword evidence="3" id="KW-1185">Reference proteome</keyword>
<feature type="non-terminal residue" evidence="2">
    <location>
        <position position="1"/>
    </location>
</feature>
<dbReference type="AlphaFoldDB" id="A0A6A4M231"/>
<reference evidence="2 3" key="1">
    <citation type="journal article" date="2019" name="Genome Biol. Evol.">
        <title>The Rhododendron genome and chromosomal organization provide insight into shared whole-genome duplications across the heath family (Ericaceae).</title>
        <authorList>
            <person name="Soza V.L."/>
            <person name="Lindsley D."/>
            <person name="Waalkes A."/>
            <person name="Ramage E."/>
            <person name="Patwardhan R.P."/>
            <person name="Burton J.N."/>
            <person name="Adey A."/>
            <person name="Kumar A."/>
            <person name="Qiu R."/>
            <person name="Shendure J."/>
            <person name="Hall B."/>
        </authorList>
    </citation>
    <scope>NUCLEOTIDE SEQUENCE [LARGE SCALE GENOMIC DNA]</scope>
    <source>
        <strain evidence="2">RSF 1966-606</strain>
    </source>
</reference>
<dbReference type="EMBL" id="QEFC01000960">
    <property type="protein sequence ID" value="KAE9461599.1"/>
    <property type="molecule type" value="Genomic_DNA"/>
</dbReference>
<evidence type="ECO:0000313" key="2">
    <source>
        <dbReference type="EMBL" id="KAE9461599.1"/>
    </source>
</evidence>
<dbReference type="InterPro" id="IPR050354">
    <property type="entry name" value="F-box/kelch-repeat_ARATH"/>
</dbReference>
<dbReference type="Pfam" id="PF25210">
    <property type="entry name" value="Kelch_FKB95"/>
    <property type="match status" value="1"/>
</dbReference>
<proteinExistence type="predicted"/>
<accession>A0A6A4M231</accession>
<evidence type="ECO:0000259" key="1">
    <source>
        <dbReference type="Pfam" id="PF25210"/>
    </source>
</evidence>
<evidence type="ECO:0000313" key="3">
    <source>
        <dbReference type="Proteomes" id="UP000428333"/>
    </source>
</evidence>
<sequence length="377" mass="42624">MSNFYGDFNQKIDYVLKITRPGFHYVVLSSPYPPGPSSSAHQRSAVYVGVLNKDDLTEWYSFAINGAEKPYERNRGRTGLDDDGIPVVAPINTKRLSNSSSCAAVDSTIYCIGGTSSDLYASRLYYRKVRRWDTNSVSPGEQSQPWVRSTPMKVARCLAEAVALNGKIYVMGGVNNDEGGPEPWAEVFDPQSGKWVSLDPPSPKPTSSGLFSATLPAYDKLLLGSCHDDFLYLYHTLSNHWEKLHHEMDFRPWHKRPVVVGTRLLWFQYGNLYAYDLFDKWNFSTSIRGLERVVPLETFDPDSGDQPVLLHIAGNNFCLLCLEYVNTKRRLVLLHFIKFCVSDFVVRGSKIRFDASVETSQAYFIQMPQMNLDAVVL</sequence>